<dbReference type="Pfam" id="PF00183">
    <property type="entry name" value="HSP90"/>
    <property type="match status" value="1"/>
</dbReference>
<sequence length="731" mass="83323">MKRAPQKSTRRLHPSFISHLHLRNSPSTLKKMASESFGFQAEISQLLDLIINTFYSNKEIFLREIISNASDALDKIRYASLTDPSVLETEKELFIRIIPNKEQKTLSIRDTGIGMTKADLVNNLGTIAKSGTKGFMEALSSGADISMIGQFGVGFYSAYLVAERVQVISKHNDDEQYIWESAAGGTFTITPDTVNPPLGRGTEIRLFLKEDQTEYLEEKKIKEIVKKHSEFISYPIQLAVTKEVEKEVEDDEEEVKEDSEDQPKIEEVDDDDDKPKDKKTKKVKEVQTTNEELNKTKPIWTRNPNDITQEEYAAFYKSLTNDWEDHLAVKHFSVEGQLEFKAILFVPKRAPFDLFESKKKRNNIKLYVRRVFIMDDCEDLIPEYLNFVKGIVDSEDLPLNISRETLQQNKILKVIRKNIVKKCMDLFSEIAEDKDNFQKFYEAFGKNLKLGIHEDAQNRSKLAEFLRFYSTKATDEQTSLKDYITRMPEVQKSIYYLTGESLAAVRDSPFLEVLKKKGFEVLLLVDPIDEYAITQLKEFDGKKLVCVSKEGLELEETEEEKKAREEEATQFNELCTVVKDALGEKVEKVVISNRITDSPCVLVTGQFGWSSNMERIMKAQALRDSSMSSYMASKKTLELNPRNPIIKELKRKVSEDKADKSVRDLTYLLFETALLTSGFALDEPTSFAKRIHRMISLGLDVDEEEETPAPAAAEAPASSEGASTSAMEEID</sequence>
<dbReference type="Proteomes" id="UP000017559">
    <property type="component" value="Unassembled WGS sequence"/>
</dbReference>
<protein>
    <submittedName>
        <fullName evidence="11">Heat shock protein 90</fullName>
    </submittedName>
</protein>
<feature type="binding site" evidence="7">
    <location>
        <position position="68"/>
    </location>
    <ligand>
        <name>ATP</name>
        <dbReference type="ChEBI" id="CHEBI:30616"/>
    </ligand>
</feature>
<dbReference type="GO" id="GO:0005524">
    <property type="term" value="F:ATP binding"/>
    <property type="evidence" value="ECO:0007669"/>
    <property type="project" value="UniProtKB-KW"/>
</dbReference>
<evidence type="ECO:0000256" key="8">
    <source>
        <dbReference type="SAM" id="Coils"/>
    </source>
</evidence>
<feature type="binding site" evidence="7">
    <location>
        <position position="64"/>
    </location>
    <ligand>
        <name>ATP</name>
        <dbReference type="ChEBI" id="CHEBI:30616"/>
    </ligand>
</feature>
<feature type="binding site" evidence="7">
    <location>
        <position position="110"/>
    </location>
    <ligand>
        <name>ATP</name>
        <dbReference type="ChEBI" id="CHEBI:30616"/>
    </ligand>
</feature>
<comment type="caution">
    <text evidence="11">The sequence shown here is derived from an EMBL/GenBank/DDBJ whole genome shotgun (WGS) entry which is preliminary data.</text>
</comment>
<dbReference type="InterPro" id="IPR037196">
    <property type="entry name" value="HSP90_C"/>
</dbReference>
<dbReference type="NCBIfam" id="NF003555">
    <property type="entry name" value="PRK05218.1"/>
    <property type="match status" value="1"/>
</dbReference>
<feature type="binding site" evidence="7">
    <location>
        <position position="123"/>
    </location>
    <ligand>
        <name>ATP</name>
        <dbReference type="ChEBI" id="CHEBI:30616"/>
    </ligand>
</feature>
<name>V2XVK1_MONRO</name>
<dbReference type="Gene3D" id="3.30.230.80">
    <property type="match status" value="1"/>
</dbReference>
<dbReference type="CDD" id="cd16927">
    <property type="entry name" value="HATPase_Hsp90-like"/>
    <property type="match status" value="1"/>
</dbReference>
<dbReference type="HOGENOM" id="CLU_006684_1_3_1"/>
<dbReference type="EMBL" id="AWSO01000038">
    <property type="protein sequence ID" value="ESK96901.1"/>
    <property type="molecule type" value="Genomic_DNA"/>
</dbReference>
<feature type="binding site" evidence="7">
    <location>
        <position position="403"/>
    </location>
    <ligand>
        <name>ATP</name>
        <dbReference type="ChEBI" id="CHEBI:30616"/>
    </ligand>
</feature>
<dbReference type="GO" id="GO:0051082">
    <property type="term" value="F:unfolded protein binding"/>
    <property type="evidence" value="ECO:0007669"/>
    <property type="project" value="InterPro"/>
</dbReference>
<dbReference type="KEGG" id="mrr:Moror_6479"/>
<evidence type="ECO:0000256" key="9">
    <source>
        <dbReference type="SAM" id="MobiDB-lite"/>
    </source>
</evidence>
<keyword evidence="12" id="KW-1185">Reference proteome</keyword>
<feature type="binding site" evidence="7">
    <location>
        <position position="129"/>
    </location>
    <ligand>
        <name>ATP</name>
        <dbReference type="ChEBI" id="CHEBI:30616"/>
    </ligand>
</feature>
<accession>V2XVK1</accession>
<evidence type="ECO:0000256" key="6">
    <source>
        <dbReference type="ARBA" id="ARBA00023186"/>
    </source>
</evidence>
<feature type="binding site" evidence="7">
    <location>
        <begin position="130"/>
        <end position="131"/>
    </location>
    <ligand>
        <name>ATP</name>
        <dbReference type="ChEBI" id="CHEBI:30616"/>
    </ligand>
</feature>
<dbReference type="PROSITE" id="PS00298">
    <property type="entry name" value="HSP90"/>
    <property type="match status" value="1"/>
</dbReference>
<gene>
    <name evidence="11" type="ORF">Moror_6479</name>
</gene>
<dbReference type="GO" id="GO:0005737">
    <property type="term" value="C:cytoplasm"/>
    <property type="evidence" value="ECO:0007669"/>
    <property type="project" value="UniProtKB-SubCell"/>
</dbReference>
<keyword evidence="5 7" id="KW-0067">ATP-binding</keyword>
<dbReference type="Gene3D" id="1.20.120.790">
    <property type="entry name" value="Heat shock protein 90, C-terminal domain"/>
    <property type="match status" value="1"/>
</dbReference>
<feature type="region of interest" description="Disordered" evidence="9">
    <location>
        <begin position="701"/>
        <end position="731"/>
    </location>
</feature>
<dbReference type="AlphaFoldDB" id="V2XVK1"/>
<dbReference type="GO" id="GO:0140662">
    <property type="term" value="F:ATP-dependent protein folding chaperone"/>
    <property type="evidence" value="ECO:0007669"/>
    <property type="project" value="InterPro"/>
</dbReference>
<dbReference type="FunFam" id="3.40.50.11260:FF:000001">
    <property type="entry name" value="Heat shock protein 90 alpha"/>
    <property type="match status" value="1"/>
</dbReference>
<dbReference type="InterPro" id="IPR019805">
    <property type="entry name" value="Heat_shock_protein_90_CS"/>
</dbReference>
<keyword evidence="6" id="KW-0143">Chaperone</keyword>
<dbReference type="InterPro" id="IPR003594">
    <property type="entry name" value="HATPase_dom"/>
</dbReference>
<evidence type="ECO:0000313" key="12">
    <source>
        <dbReference type="Proteomes" id="UP000017559"/>
    </source>
</evidence>
<dbReference type="PRINTS" id="PR00775">
    <property type="entry name" value="HEATSHOCK90"/>
</dbReference>
<evidence type="ECO:0000313" key="11">
    <source>
        <dbReference type="EMBL" id="ESK96901.1"/>
    </source>
</evidence>
<keyword evidence="3" id="KW-0963">Cytoplasm</keyword>
<feature type="domain" description="Histidine kinase/HSP90-like ATPase" evidence="10">
    <location>
        <begin position="57"/>
        <end position="195"/>
    </location>
</feature>
<comment type="subcellular location">
    <subcellularLocation>
        <location evidence="1">Cytoplasm</location>
    </subcellularLocation>
</comment>
<dbReference type="PIRSF" id="PIRSF002583">
    <property type="entry name" value="Hsp90"/>
    <property type="match status" value="1"/>
</dbReference>
<dbReference type="STRING" id="1381753.V2XVK1"/>
<comment type="similarity">
    <text evidence="2">Belongs to the heat shock protein 90 family.</text>
</comment>
<keyword evidence="8" id="KW-0175">Coiled coil</keyword>
<dbReference type="FunFam" id="3.30.565.10:FF:000001">
    <property type="entry name" value="Heat shock protein HSP 90-alpha"/>
    <property type="match status" value="1"/>
</dbReference>
<feature type="compositionally biased region" description="Acidic residues" evidence="9">
    <location>
        <begin position="246"/>
        <end position="260"/>
    </location>
</feature>
<dbReference type="FunFam" id="1.20.120.790:FF:000001">
    <property type="entry name" value="Heat shock protein 90 alpha"/>
    <property type="match status" value="1"/>
</dbReference>
<evidence type="ECO:0000256" key="7">
    <source>
        <dbReference type="PIRSR" id="PIRSR002583-1"/>
    </source>
</evidence>
<dbReference type="OrthoDB" id="28737at2759"/>
<dbReference type="SUPFAM" id="SSF54211">
    <property type="entry name" value="Ribosomal protein S5 domain 2-like"/>
    <property type="match status" value="1"/>
</dbReference>
<dbReference type="HAMAP" id="MF_00505">
    <property type="entry name" value="HSP90"/>
    <property type="match status" value="1"/>
</dbReference>
<evidence type="ECO:0000256" key="2">
    <source>
        <dbReference type="ARBA" id="ARBA00008239"/>
    </source>
</evidence>
<evidence type="ECO:0000259" key="10">
    <source>
        <dbReference type="SMART" id="SM00387"/>
    </source>
</evidence>
<proteinExistence type="inferred from homology"/>
<organism evidence="11 12">
    <name type="scientific">Moniliophthora roreri (strain MCA 2997)</name>
    <name type="common">Cocoa frosty pod rot fungus</name>
    <name type="synonym">Crinipellis roreri</name>
    <dbReference type="NCBI Taxonomy" id="1381753"/>
    <lineage>
        <taxon>Eukaryota</taxon>
        <taxon>Fungi</taxon>
        <taxon>Dikarya</taxon>
        <taxon>Basidiomycota</taxon>
        <taxon>Agaricomycotina</taxon>
        <taxon>Agaricomycetes</taxon>
        <taxon>Agaricomycetidae</taxon>
        <taxon>Agaricales</taxon>
        <taxon>Marasmiineae</taxon>
        <taxon>Marasmiaceae</taxon>
        <taxon>Moniliophthora</taxon>
    </lineage>
</organism>
<dbReference type="InterPro" id="IPR036890">
    <property type="entry name" value="HATPase_C_sf"/>
</dbReference>
<dbReference type="SUPFAM" id="SSF110942">
    <property type="entry name" value="HSP90 C-terminal domain"/>
    <property type="match status" value="1"/>
</dbReference>
<dbReference type="Pfam" id="PF02518">
    <property type="entry name" value="HATPase_c"/>
    <property type="match status" value="1"/>
</dbReference>
<keyword evidence="4 7" id="KW-0547">Nucleotide-binding</keyword>
<dbReference type="Gene3D" id="3.40.50.11260">
    <property type="match status" value="1"/>
</dbReference>
<dbReference type="InterPro" id="IPR001404">
    <property type="entry name" value="Hsp90_fam"/>
</dbReference>
<evidence type="ECO:0000256" key="4">
    <source>
        <dbReference type="ARBA" id="ARBA00022741"/>
    </source>
</evidence>
<dbReference type="Gene3D" id="3.30.565.10">
    <property type="entry name" value="Histidine kinase-like ATPase, C-terminal domain"/>
    <property type="match status" value="1"/>
</dbReference>
<dbReference type="InterPro" id="IPR020575">
    <property type="entry name" value="Hsp90_N"/>
</dbReference>
<dbReference type="GO" id="GO:0016887">
    <property type="term" value="F:ATP hydrolysis activity"/>
    <property type="evidence" value="ECO:0007669"/>
    <property type="project" value="InterPro"/>
</dbReference>
<dbReference type="PANTHER" id="PTHR11528">
    <property type="entry name" value="HEAT SHOCK PROTEIN 90 FAMILY MEMBER"/>
    <property type="match status" value="1"/>
</dbReference>
<evidence type="ECO:0000256" key="5">
    <source>
        <dbReference type="ARBA" id="ARBA00022840"/>
    </source>
</evidence>
<dbReference type="SMART" id="SM00387">
    <property type="entry name" value="HATPase_c"/>
    <property type="match status" value="1"/>
</dbReference>
<evidence type="ECO:0000256" key="3">
    <source>
        <dbReference type="ARBA" id="ARBA00022490"/>
    </source>
</evidence>
<dbReference type="FunFam" id="3.30.230.80:FF:000001">
    <property type="entry name" value="Heat shock protein 90 alpha"/>
    <property type="match status" value="1"/>
</dbReference>
<reference evidence="11 12" key="1">
    <citation type="journal article" date="2014" name="BMC Genomics">
        <title>Genome and secretome analysis of the hemibiotrophic fungal pathogen, Moniliophthora roreri, which causes frosty pod rot disease of cacao: mechanisms of the biotrophic and necrotrophic phases.</title>
        <authorList>
            <person name="Meinhardt L.W."/>
            <person name="Costa G.G.L."/>
            <person name="Thomazella D.P.T."/>
            <person name="Teixeira P.J.P.L."/>
            <person name="Carazzolle M.F."/>
            <person name="Schuster S.C."/>
            <person name="Carlson J.E."/>
            <person name="Guiltinan M.J."/>
            <person name="Mieczkowski P."/>
            <person name="Farmer A."/>
            <person name="Ramaraj T."/>
            <person name="Crozier J."/>
            <person name="Davis R.E."/>
            <person name="Shao J."/>
            <person name="Melnick R.L."/>
            <person name="Pereira G.A.G."/>
            <person name="Bailey B.A."/>
        </authorList>
    </citation>
    <scope>NUCLEOTIDE SEQUENCE [LARGE SCALE GENOMIC DNA]</scope>
    <source>
        <strain evidence="11 12">MCA 2997</strain>
    </source>
</reference>
<feature type="coiled-coil region" evidence="8">
    <location>
        <begin position="547"/>
        <end position="574"/>
    </location>
</feature>
<dbReference type="SUPFAM" id="SSF55874">
    <property type="entry name" value="ATPase domain of HSP90 chaperone/DNA topoisomerase II/histidine kinase"/>
    <property type="match status" value="1"/>
</dbReference>
<evidence type="ECO:0000256" key="1">
    <source>
        <dbReference type="ARBA" id="ARBA00004496"/>
    </source>
</evidence>
<feature type="binding site" evidence="7">
    <location>
        <position position="202"/>
    </location>
    <ligand>
        <name>ATP</name>
        <dbReference type="ChEBI" id="CHEBI:30616"/>
    </ligand>
</feature>
<feature type="binding site" evidence="7">
    <location>
        <begin position="150"/>
        <end position="155"/>
    </location>
    <ligand>
        <name>ATP</name>
        <dbReference type="ChEBI" id="CHEBI:30616"/>
    </ligand>
</feature>
<dbReference type="InterPro" id="IPR020568">
    <property type="entry name" value="Ribosomal_Su5_D2-typ_SF"/>
</dbReference>
<feature type="compositionally biased region" description="Low complexity" evidence="9">
    <location>
        <begin position="708"/>
        <end position="731"/>
    </location>
</feature>
<feature type="binding site" evidence="7">
    <location>
        <position position="115"/>
    </location>
    <ligand>
        <name>ATP</name>
        <dbReference type="ChEBI" id="CHEBI:30616"/>
    </ligand>
</feature>
<keyword evidence="11" id="KW-0346">Stress response</keyword>
<feature type="region of interest" description="Disordered" evidence="9">
    <location>
        <begin position="244"/>
        <end position="288"/>
    </location>
</feature>